<feature type="compositionally biased region" description="Gly residues" evidence="1">
    <location>
        <begin position="978"/>
        <end position="993"/>
    </location>
</feature>
<organism evidence="2 3">
    <name type="scientific">Chlamydomonas reinhardtii</name>
    <name type="common">Chlamydomonas smithii</name>
    <dbReference type="NCBI Taxonomy" id="3055"/>
    <lineage>
        <taxon>Eukaryota</taxon>
        <taxon>Viridiplantae</taxon>
        <taxon>Chlorophyta</taxon>
        <taxon>core chlorophytes</taxon>
        <taxon>Chlorophyceae</taxon>
        <taxon>CS clade</taxon>
        <taxon>Chlamydomonadales</taxon>
        <taxon>Chlamydomonadaceae</taxon>
        <taxon>Chlamydomonas</taxon>
    </lineage>
</organism>
<feature type="region of interest" description="Disordered" evidence="1">
    <location>
        <begin position="1"/>
        <end position="36"/>
    </location>
</feature>
<feature type="region of interest" description="Disordered" evidence="1">
    <location>
        <begin position="252"/>
        <end position="279"/>
    </location>
</feature>
<reference evidence="2 3" key="1">
    <citation type="journal article" date="2007" name="Science">
        <title>The Chlamydomonas genome reveals the evolution of key animal and plant functions.</title>
        <authorList>
            <person name="Merchant S.S."/>
            <person name="Prochnik S.E."/>
            <person name="Vallon O."/>
            <person name="Harris E.H."/>
            <person name="Karpowicz S.J."/>
            <person name="Witman G.B."/>
            <person name="Terry A."/>
            <person name="Salamov A."/>
            <person name="Fritz-Laylin L.K."/>
            <person name="Marechal-Drouard L."/>
            <person name="Marshall W.F."/>
            <person name="Qu L.H."/>
            <person name="Nelson D.R."/>
            <person name="Sanderfoot A.A."/>
            <person name="Spalding M.H."/>
            <person name="Kapitonov V.V."/>
            <person name="Ren Q."/>
            <person name="Ferris P."/>
            <person name="Lindquist E."/>
            <person name="Shapiro H."/>
            <person name="Lucas S.M."/>
            <person name="Grimwood J."/>
            <person name="Schmutz J."/>
            <person name="Cardol P."/>
            <person name="Cerutti H."/>
            <person name="Chanfreau G."/>
            <person name="Chen C.L."/>
            <person name="Cognat V."/>
            <person name="Croft M.T."/>
            <person name="Dent R."/>
            <person name="Dutcher S."/>
            <person name="Fernandez E."/>
            <person name="Fukuzawa H."/>
            <person name="Gonzalez-Ballester D."/>
            <person name="Gonzalez-Halphen D."/>
            <person name="Hallmann A."/>
            <person name="Hanikenne M."/>
            <person name="Hippler M."/>
            <person name="Inwood W."/>
            <person name="Jabbari K."/>
            <person name="Kalanon M."/>
            <person name="Kuras R."/>
            <person name="Lefebvre P.A."/>
            <person name="Lemaire S.D."/>
            <person name="Lobanov A.V."/>
            <person name="Lohr M."/>
            <person name="Manuell A."/>
            <person name="Meier I."/>
            <person name="Mets L."/>
            <person name="Mittag M."/>
            <person name="Mittelmeier T."/>
            <person name="Moroney J.V."/>
            <person name="Moseley J."/>
            <person name="Napoli C."/>
            <person name="Nedelcu A.M."/>
            <person name="Niyogi K."/>
            <person name="Novoselov S.V."/>
            <person name="Paulsen I.T."/>
            <person name="Pazour G."/>
            <person name="Purton S."/>
            <person name="Ral J.P."/>
            <person name="Riano-Pachon D.M."/>
            <person name="Riekhof W."/>
            <person name="Rymarquis L."/>
            <person name="Schroda M."/>
            <person name="Stern D."/>
            <person name="Umen J."/>
            <person name="Willows R."/>
            <person name="Wilson N."/>
            <person name="Zimmer S.L."/>
            <person name="Allmer J."/>
            <person name="Balk J."/>
            <person name="Bisova K."/>
            <person name="Chen C.J."/>
            <person name="Elias M."/>
            <person name="Gendler K."/>
            <person name="Hauser C."/>
            <person name="Lamb M.R."/>
            <person name="Ledford H."/>
            <person name="Long J.C."/>
            <person name="Minagawa J."/>
            <person name="Page M.D."/>
            <person name="Pan J."/>
            <person name="Pootakham W."/>
            <person name="Roje S."/>
            <person name="Rose A."/>
            <person name="Stahlberg E."/>
            <person name="Terauchi A.M."/>
            <person name="Yang P."/>
            <person name="Ball S."/>
            <person name="Bowler C."/>
            <person name="Dieckmann C.L."/>
            <person name="Gladyshev V.N."/>
            <person name="Green P."/>
            <person name="Jorgensen R."/>
            <person name="Mayfield S."/>
            <person name="Mueller-Roeber B."/>
            <person name="Rajamani S."/>
            <person name="Sayre R.T."/>
            <person name="Brokstein P."/>
            <person name="Dubchak I."/>
            <person name="Goodstein D."/>
            <person name="Hornick L."/>
            <person name="Huang Y.W."/>
            <person name="Jhaveri J."/>
            <person name="Luo Y."/>
            <person name="Martinez D."/>
            <person name="Ngau W.C."/>
            <person name="Otillar B."/>
            <person name="Poliakov A."/>
            <person name="Porter A."/>
            <person name="Szajkowski L."/>
            <person name="Werner G."/>
            <person name="Zhou K."/>
            <person name="Grigoriev I.V."/>
            <person name="Rokhsar D.S."/>
            <person name="Grossman A.R."/>
        </authorList>
    </citation>
    <scope>NUCLEOTIDE SEQUENCE [LARGE SCALE GENOMIC DNA]</scope>
    <source>
        <strain evidence="3">CC-503</strain>
    </source>
</reference>
<feature type="compositionally biased region" description="Polar residues" evidence="1">
    <location>
        <begin position="186"/>
        <end position="198"/>
    </location>
</feature>
<protein>
    <submittedName>
        <fullName evidence="2">Uncharacterized protein</fullName>
    </submittedName>
</protein>
<gene>
    <name evidence="2" type="ORF">CHLRE_16g683147v5</name>
</gene>
<feature type="compositionally biased region" description="Gly residues" evidence="1">
    <location>
        <begin position="540"/>
        <end position="564"/>
    </location>
</feature>
<feature type="compositionally biased region" description="Gly residues" evidence="1">
    <location>
        <begin position="169"/>
        <end position="180"/>
    </location>
</feature>
<feature type="compositionally biased region" description="Low complexity" evidence="1">
    <location>
        <begin position="633"/>
        <end position="642"/>
    </location>
</feature>
<dbReference type="OrthoDB" id="545736at2759"/>
<feature type="compositionally biased region" description="Polar residues" evidence="1">
    <location>
        <begin position="252"/>
        <end position="268"/>
    </location>
</feature>
<feature type="compositionally biased region" description="Gly residues" evidence="1">
    <location>
        <begin position="1293"/>
        <end position="1306"/>
    </location>
</feature>
<feature type="region of interest" description="Disordered" evidence="1">
    <location>
        <begin position="619"/>
        <end position="643"/>
    </location>
</feature>
<dbReference type="InParanoid" id="A0A2K3CW18"/>
<dbReference type="KEGG" id="cre:CHLRE_16g683147v5"/>
<dbReference type="PROSITE" id="PS50096">
    <property type="entry name" value="IQ"/>
    <property type="match status" value="1"/>
</dbReference>
<feature type="region of interest" description="Disordered" evidence="1">
    <location>
        <begin position="768"/>
        <end position="797"/>
    </location>
</feature>
<feature type="region of interest" description="Disordered" evidence="1">
    <location>
        <begin position="1204"/>
        <end position="1346"/>
    </location>
</feature>
<dbReference type="EMBL" id="CM008977">
    <property type="protein sequence ID" value="PNW72468.1"/>
    <property type="molecule type" value="Genomic_DNA"/>
</dbReference>
<feature type="region of interest" description="Disordered" evidence="1">
    <location>
        <begin position="965"/>
        <end position="993"/>
    </location>
</feature>
<feature type="compositionally biased region" description="Acidic residues" evidence="1">
    <location>
        <begin position="484"/>
        <end position="495"/>
    </location>
</feature>
<feature type="compositionally biased region" description="Low complexity" evidence="1">
    <location>
        <begin position="1214"/>
        <end position="1225"/>
    </location>
</feature>
<dbReference type="RefSeq" id="XP_042916261.1">
    <property type="nucleotide sequence ID" value="XM_043071484.1"/>
</dbReference>
<feature type="compositionally biased region" description="Gly residues" evidence="1">
    <location>
        <begin position="1226"/>
        <end position="1235"/>
    </location>
</feature>
<dbReference type="GeneID" id="66056727"/>
<feature type="compositionally biased region" description="Gly residues" evidence="1">
    <location>
        <begin position="578"/>
        <end position="589"/>
    </location>
</feature>
<sequence length="1488" mass="149055">MTTALPSVHRGGSELRLGTPSAHSLPPQPGPPITVNSSWTARFAEEGACDAGLGGGAGGGGGGLVGAGPSSYPSMASLSLGATGGSLASSLGQAAQQLPTTPEGLHRYLKNRVQAAAPPVSNPLGLSAANAPYPFFYSPPPAPLSSAAPYAVITVTSPPRSPDRLGRPEAGGGGGDGGGDPIPERSGTSSALGFSPGSTGRMIGHDAFVSRPATSSQYERMRLFTGTSQGLRPPRQPHAAAAAAAAVAAGSNNSSAPLSMSLPATPSHSAGRGGAGAGGGGGLNGNASWWGSGSAFGSAFASLPSPSGPPQMQSPDVFAASLTSLAAANAMAAPGAPAAAAAPAVDQPAPGVGSGPPAAPVGRERAISPRPHNAHPAGPAAAAVALLATGQHTARHAHSSAQGYRLERLVALDVEQAISAAPSPKAVATLTPGSLDGMGHPVLIGADGTRIHRRINQHLPGATASRMQARGDWSFLEAAAAEAAELEGEEADDGSQDLGEGEGGFAARPHTSPMLPRMGQRLCTAGGPPGTARGGTRLRAGGGGGGGPGGAGAAQGGGGGGGGKLARSWSSPMRNRRAGGGDGGAATAAGGGMVAEASRAGRVSQKGNGLVAEASAAGRGVADGSGGGGGAAGSMRGTSSGTAPPPLAPLGADAAPVGVSGAELTSPRTTGGLLALINPVGEGPLAAPKWLGMYIPKEDPLGLWTGKRMSKTEVVIEKRLFAMRHNPAMRMELEGRATDALKERAAAQAEVAAVSRAREEEAAARKAQLKAEVDARRRGLTRSRSRSPGPGGRGLTREAKAALERQLLMEAASEPRGPLSRDEAAAVVQATWRMYVQRRAFLRFRATVIKIQRVMRLRYCVVRVRRRHRAAAQLLLDFLLATGGTRQAAAMDLREIHSNYIRRKLLEKKGDLRHNTRVAVLVREWDTVEGRILALGTRGARAAAGNLRVAATAAVAATGFAAAAGGGASGAGTARSTAGGGGGGGGGGSGPNTGVGADAKELLAAVAGDAKGAAHGTRLLGKALEARKKGVMLVAEGNDADLNKQLTVDHALAHVAATDRVIQGNREPVPGEVKAAVAACYLEHKAAAYTALNGVIWLRRARWYSFYKQQQQLAMARSVVATGSAFQAMDELALEATVKAIGPLPTLPRMRVTATLRELRALMQAGVQEAALFTAYMVKGGIHELEKKLHSELLMRSSFGRFLSQSNNDSPRESSSGLAAAPSPSGGFGPGGGFGPRPRVSINGLSGPPALMGSPGLGGSGGGSGPATGPSSPRGRRTSVAGNGRVSMMGMAGEPGGGDRGSGGGANPLRASMPTLPSAASGALGGGGGDAPRPAAASALASGRSRKSMLGGLSRVRIDPLVGGNSAVDLDTISEAGSNTSGMTGMTNVSTAAVASASASASRARFLASQPSQKAGVAQLKERWWRDAVVRLDATLKKRYKLNAVSLVAALEDRAAPNTELFAARLAEVNANPEKAEALLAALPGAAV</sequence>
<evidence type="ECO:0000313" key="3">
    <source>
        <dbReference type="Proteomes" id="UP000006906"/>
    </source>
</evidence>
<name>A0A2K3CW18_CHLRE</name>
<feature type="region of interest" description="Disordered" evidence="1">
    <location>
        <begin position="481"/>
        <end position="589"/>
    </location>
</feature>
<feature type="compositionally biased region" description="Low complexity" evidence="1">
    <location>
        <begin position="1331"/>
        <end position="1343"/>
    </location>
</feature>
<evidence type="ECO:0000313" key="2">
    <source>
        <dbReference type="EMBL" id="PNW72468.1"/>
    </source>
</evidence>
<feature type="compositionally biased region" description="Low complexity" evidence="1">
    <location>
        <begin position="1236"/>
        <end position="1254"/>
    </location>
</feature>
<dbReference type="Proteomes" id="UP000006906">
    <property type="component" value="Chromosome 16"/>
</dbReference>
<evidence type="ECO:0000256" key="1">
    <source>
        <dbReference type="SAM" id="MobiDB-lite"/>
    </source>
</evidence>
<feature type="region of interest" description="Disordered" evidence="1">
    <location>
        <begin position="343"/>
        <end position="364"/>
    </location>
</feature>
<feature type="compositionally biased region" description="Gly residues" evidence="1">
    <location>
        <begin position="621"/>
        <end position="632"/>
    </location>
</feature>
<feature type="region of interest" description="Disordered" evidence="1">
    <location>
        <begin position="155"/>
        <end position="198"/>
    </location>
</feature>
<keyword evidence="3" id="KW-1185">Reference proteome</keyword>
<dbReference type="Gramene" id="PNW72468">
    <property type="protein sequence ID" value="PNW72468"/>
    <property type="gene ID" value="CHLRE_16g683147v5"/>
</dbReference>
<accession>A0A2K3CW18</accession>
<feature type="compositionally biased region" description="Basic and acidic residues" evidence="1">
    <location>
        <begin position="768"/>
        <end position="777"/>
    </location>
</feature>
<proteinExistence type="predicted"/>
<feature type="compositionally biased region" description="Gly residues" evidence="1">
    <location>
        <begin position="1255"/>
        <end position="1266"/>
    </location>
</feature>